<dbReference type="InterPro" id="IPR024654">
    <property type="entry name" value="Calcineurin-like_PHP_lpxH"/>
</dbReference>
<dbReference type="EMBL" id="JBHUDH010000256">
    <property type="protein sequence ID" value="MFD1527759.1"/>
    <property type="molecule type" value="Genomic_DNA"/>
</dbReference>
<evidence type="ECO:0000313" key="4">
    <source>
        <dbReference type="Proteomes" id="UP001597111"/>
    </source>
</evidence>
<protein>
    <submittedName>
        <fullName evidence="3">Metallophosphoesterase</fullName>
    </submittedName>
</protein>
<accession>A0ABD6BA29</accession>
<dbReference type="AlphaFoldDB" id="A0ABD6BA29"/>
<dbReference type="SUPFAM" id="SSF56300">
    <property type="entry name" value="Metallo-dependent phosphatases"/>
    <property type="match status" value="1"/>
</dbReference>
<dbReference type="Proteomes" id="UP001597111">
    <property type="component" value="Unassembled WGS sequence"/>
</dbReference>
<reference evidence="3 4" key="1">
    <citation type="journal article" date="2019" name="Int. J. Syst. Evol. Microbiol.">
        <title>The Global Catalogue of Microorganisms (GCM) 10K type strain sequencing project: providing services to taxonomists for standard genome sequencing and annotation.</title>
        <authorList>
            <consortium name="The Broad Institute Genomics Platform"/>
            <consortium name="The Broad Institute Genome Sequencing Center for Infectious Disease"/>
            <person name="Wu L."/>
            <person name="Ma J."/>
        </authorList>
    </citation>
    <scope>NUCLEOTIDE SEQUENCE [LARGE SCALE GENOMIC DNA]</scope>
    <source>
        <strain evidence="3 4">CGMCC 1.12285</strain>
    </source>
</reference>
<dbReference type="Pfam" id="PF12850">
    <property type="entry name" value="Metallophos_2"/>
    <property type="match status" value="1"/>
</dbReference>
<sequence length="304" mass="33841">MTHQRILACGDNHGDTESLEKLVEATDGEEFDFIIHTGDITNAYKTDLETGVDQLQAVEPYFETLAERGTLVYIYGNRDKERAFGGSPTHVSEEYELSVGHRLQAGGELTVDGQRFTADPADAGPEDILLTHGISQEAFFQSSANAYFCGDTHRARQFKTALNTGYLHNDKGFNGAYFTATLDDDEWEAAVHGLDEQWKGFVCPDHQWYGRQFTPEKFGCGLCKFGPGRQFSSIAFIAFEKATSEEEETASIDDLVVAARDGVVDDETFADQFRSYLEELANVDRPHPTDPLKPAESPESLKRQ</sequence>
<evidence type="ECO:0000256" key="1">
    <source>
        <dbReference type="SAM" id="MobiDB-lite"/>
    </source>
</evidence>
<evidence type="ECO:0000259" key="2">
    <source>
        <dbReference type="Pfam" id="PF12850"/>
    </source>
</evidence>
<feature type="domain" description="Calcineurin-like phosphoesterase" evidence="2">
    <location>
        <begin position="5"/>
        <end position="165"/>
    </location>
</feature>
<dbReference type="RefSeq" id="WP_379730320.1">
    <property type="nucleotide sequence ID" value="NZ_JBHSWZ010000001.1"/>
</dbReference>
<dbReference type="Gene3D" id="3.60.21.10">
    <property type="match status" value="1"/>
</dbReference>
<proteinExistence type="predicted"/>
<organism evidence="3 4">
    <name type="scientific">Halolamina salina</name>
    <dbReference type="NCBI Taxonomy" id="1220023"/>
    <lineage>
        <taxon>Archaea</taxon>
        <taxon>Methanobacteriati</taxon>
        <taxon>Methanobacteriota</taxon>
        <taxon>Stenosarchaea group</taxon>
        <taxon>Halobacteria</taxon>
        <taxon>Halobacteriales</taxon>
        <taxon>Haloferacaceae</taxon>
    </lineage>
</organism>
<feature type="region of interest" description="Disordered" evidence="1">
    <location>
        <begin position="280"/>
        <end position="304"/>
    </location>
</feature>
<name>A0ABD6BA29_9EURY</name>
<gene>
    <name evidence="3" type="ORF">ACFR9S_15880</name>
</gene>
<dbReference type="InterPro" id="IPR029052">
    <property type="entry name" value="Metallo-depent_PP-like"/>
</dbReference>
<dbReference type="CDD" id="cd00838">
    <property type="entry name" value="MPP_superfamily"/>
    <property type="match status" value="1"/>
</dbReference>
<evidence type="ECO:0000313" key="3">
    <source>
        <dbReference type="EMBL" id="MFD1527759.1"/>
    </source>
</evidence>
<comment type="caution">
    <text evidence="3">The sequence shown here is derived from an EMBL/GenBank/DDBJ whole genome shotgun (WGS) entry which is preliminary data.</text>
</comment>
<keyword evidence="4" id="KW-1185">Reference proteome</keyword>